<organism evidence="1 2">
    <name type="scientific">Kingdonia uniflora</name>
    <dbReference type="NCBI Taxonomy" id="39325"/>
    <lineage>
        <taxon>Eukaryota</taxon>
        <taxon>Viridiplantae</taxon>
        <taxon>Streptophyta</taxon>
        <taxon>Embryophyta</taxon>
        <taxon>Tracheophyta</taxon>
        <taxon>Spermatophyta</taxon>
        <taxon>Magnoliopsida</taxon>
        <taxon>Ranunculales</taxon>
        <taxon>Circaeasteraceae</taxon>
        <taxon>Kingdonia</taxon>
    </lineage>
</organism>
<feature type="non-terminal residue" evidence="1">
    <location>
        <position position="1"/>
    </location>
</feature>
<evidence type="ECO:0000313" key="1">
    <source>
        <dbReference type="EMBL" id="KAF6161724.1"/>
    </source>
</evidence>
<evidence type="ECO:0000313" key="2">
    <source>
        <dbReference type="Proteomes" id="UP000541444"/>
    </source>
</evidence>
<sequence length="270" mass="30276">SNKLVVLHRAPSLRSRNHLSNEVRVRRASLPLRKDSPVARSKALHSIRIPLIYSDLGYTKTTNNSKSSLNLNVLLIKTLISSPKWAESSSLVAIGNAMAMVQSSVRNEFNCRILAIKETMMMTHEEERFAILEFSQIEISRLRTWPPYGDLGSTMVSGGLSVGYYSRSFACGVRFERQNIQPCLDIGSQICPLSKNERQQFDDLMLRLEKSGISEQKQAAKEMRIDPGLASISCPFCQGRTYHFCLLSSCKVLDGDETDLELQEDITATV</sequence>
<dbReference type="OrthoDB" id="10064100at2759"/>
<comment type="caution">
    <text evidence="1">The sequence shown here is derived from an EMBL/GenBank/DDBJ whole genome shotgun (WGS) entry which is preliminary data.</text>
</comment>
<name>A0A7J7N3S8_9MAGN</name>
<dbReference type="Proteomes" id="UP000541444">
    <property type="component" value="Unassembled WGS sequence"/>
</dbReference>
<reference evidence="1 2" key="1">
    <citation type="journal article" date="2020" name="IScience">
        <title>Genome Sequencing of the Endangered Kingdonia uniflora (Circaeasteraceae, Ranunculales) Reveals Potential Mechanisms of Evolutionary Specialization.</title>
        <authorList>
            <person name="Sun Y."/>
            <person name="Deng T."/>
            <person name="Zhang A."/>
            <person name="Moore M.J."/>
            <person name="Landis J.B."/>
            <person name="Lin N."/>
            <person name="Zhang H."/>
            <person name="Zhang X."/>
            <person name="Huang J."/>
            <person name="Zhang X."/>
            <person name="Sun H."/>
            <person name="Wang H."/>
        </authorList>
    </citation>
    <scope>NUCLEOTIDE SEQUENCE [LARGE SCALE GENOMIC DNA]</scope>
    <source>
        <strain evidence="1">TB1705</strain>
        <tissue evidence="1">Leaf</tissue>
    </source>
</reference>
<proteinExistence type="predicted"/>
<dbReference type="EMBL" id="JACGCM010001100">
    <property type="protein sequence ID" value="KAF6161724.1"/>
    <property type="molecule type" value="Genomic_DNA"/>
</dbReference>
<accession>A0A7J7N3S8</accession>
<gene>
    <name evidence="1" type="ORF">GIB67_001539</name>
</gene>
<protein>
    <submittedName>
        <fullName evidence="1">Uncharacterized protein</fullName>
    </submittedName>
</protein>
<dbReference type="AlphaFoldDB" id="A0A7J7N3S8"/>
<keyword evidence="2" id="KW-1185">Reference proteome</keyword>